<dbReference type="STRING" id="1121898.GCA_000422725_01196"/>
<organism evidence="1 2">
    <name type="scientific">Flavobacterium subsaxonicum WB 4.1-42 = DSM 21790</name>
    <dbReference type="NCBI Taxonomy" id="1121898"/>
    <lineage>
        <taxon>Bacteria</taxon>
        <taxon>Pseudomonadati</taxon>
        <taxon>Bacteroidota</taxon>
        <taxon>Flavobacteriia</taxon>
        <taxon>Flavobacteriales</taxon>
        <taxon>Flavobacteriaceae</taxon>
        <taxon>Flavobacterium</taxon>
    </lineage>
</organism>
<evidence type="ECO:0008006" key="3">
    <source>
        <dbReference type="Google" id="ProtNLM"/>
    </source>
</evidence>
<dbReference type="eggNOG" id="COG1040">
    <property type="taxonomic scope" value="Bacteria"/>
</dbReference>
<dbReference type="Proteomes" id="UP000030111">
    <property type="component" value="Unassembled WGS sequence"/>
</dbReference>
<sequence length="289" mass="33741">MNLTYSLHKITDKNNCPFSEAEYSKFKFGDDALAEKFANELFEGFIQKHEALILAHDEIVILPSPYLAIPTASNYLSFHFKARMNEFLYTHNKKALAESKIYRNQTYTTDYGNLDFNDRVKLIANDTYYIDSNYISNKLCLFMDDIKITGSHEHIVKKILDQHGVQGQFVFIYFAELINKDIHPNIENYYNYFYVKDVESLSHIINGASFVFNTRTVKYILKLDHQDLVTLLAQVATNRQQELFRLAVSNNYHTINDYRDNLEYINKSLTNIKTNNYGYQFTEGSARNA</sequence>
<gene>
    <name evidence="1" type="ORF">Q766_03635</name>
</gene>
<dbReference type="Pfam" id="PF15610">
    <property type="entry name" value="PRTase_3"/>
    <property type="match status" value="1"/>
</dbReference>
<evidence type="ECO:0000313" key="1">
    <source>
        <dbReference type="EMBL" id="KGO95198.1"/>
    </source>
</evidence>
<dbReference type="OrthoDB" id="8420922at2"/>
<name>A0A0A2MUT3_9FLAO</name>
<dbReference type="InterPro" id="IPR028944">
    <property type="entry name" value="PRTase_ComF-like"/>
</dbReference>
<keyword evidence="2" id="KW-1185">Reference proteome</keyword>
<accession>A0A0A2MUT3</accession>
<evidence type="ECO:0000313" key="2">
    <source>
        <dbReference type="Proteomes" id="UP000030111"/>
    </source>
</evidence>
<dbReference type="EMBL" id="JRLY01000001">
    <property type="protein sequence ID" value="KGO95198.1"/>
    <property type="molecule type" value="Genomic_DNA"/>
</dbReference>
<reference evidence="1 2" key="1">
    <citation type="submission" date="2013-09" db="EMBL/GenBank/DDBJ databases">
        <authorList>
            <person name="Zeng Z."/>
            <person name="Chen C."/>
        </authorList>
    </citation>
    <scope>NUCLEOTIDE SEQUENCE [LARGE SCALE GENOMIC DNA]</scope>
    <source>
        <strain evidence="1 2">WB 4.1-42</strain>
    </source>
</reference>
<protein>
    <recommendedName>
        <fullName evidence="3">PRTase ComF-like</fullName>
    </recommendedName>
</protein>
<comment type="caution">
    <text evidence="1">The sequence shown here is derived from an EMBL/GenBank/DDBJ whole genome shotgun (WGS) entry which is preliminary data.</text>
</comment>
<dbReference type="AlphaFoldDB" id="A0A0A2MUT3"/>
<dbReference type="RefSeq" id="WP_026992576.1">
    <property type="nucleotide sequence ID" value="NZ_JRLY01000001.1"/>
</dbReference>
<proteinExistence type="predicted"/>